<gene>
    <name evidence="2" type="ORF">UV74_C0013G0223</name>
</gene>
<organism evidence="2 3">
    <name type="scientific">Candidatus Woesebacteria bacterium GW2011_GWB1_43_14</name>
    <dbReference type="NCBI Taxonomy" id="1618578"/>
    <lineage>
        <taxon>Bacteria</taxon>
        <taxon>Candidatus Woeseibacteriota</taxon>
    </lineage>
</organism>
<dbReference type="PROSITE" id="PS51186">
    <property type="entry name" value="GNAT"/>
    <property type="match status" value="1"/>
</dbReference>
<comment type="caution">
    <text evidence="2">The sequence shown here is derived from an EMBL/GenBank/DDBJ whole genome shotgun (WGS) entry which is preliminary data.</text>
</comment>
<dbReference type="GO" id="GO:0016747">
    <property type="term" value="F:acyltransferase activity, transferring groups other than amino-acyl groups"/>
    <property type="evidence" value="ECO:0007669"/>
    <property type="project" value="InterPro"/>
</dbReference>
<dbReference type="SUPFAM" id="SSF55729">
    <property type="entry name" value="Acyl-CoA N-acyltransferases (Nat)"/>
    <property type="match status" value="1"/>
</dbReference>
<keyword evidence="2" id="KW-0808">Transferase</keyword>
<accession>A0A0G1FQ12</accession>
<protein>
    <submittedName>
        <fullName evidence="2">Acetyltransferase, GNAT family</fullName>
    </submittedName>
</protein>
<sequence length="154" mass="18128">MRIKIEKLNEKDIPEIIKLHRLVVSEENSKYYPAGVIEEWLSEINEENIKLQTAKTEWLIARSDEIVGFGQYSLETNEILQINVSPLQKNKGIGRAIYLKIEEIFKKRLTKKISLNATVNSIGFYKKMGFKEKNRIFFSIKTKKVEMVRMEKEF</sequence>
<dbReference type="AlphaFoldDB" id="A0A0G1FQ12"/>
<reference evidence="2 3" key="1">
    <citation type="journal article" date="2015" name="Nature">
        <title>rRNA introns, odd ribosomes, and small enigmatic genomes across a large radiation of phyla.</title>
        <authorList>
            <person name="Brown C.T."/>
            <person name="Hug L.A."/>
            <person name="Thomas B.C."/>
            <person name="Sharon I."/>
            <person name="Castelle C.J."/>
            <person name="Singh A."/>
            <person name="Wilkins M.J."/>
            <person name="Williams K.H."/>
            <person name="Banfield J.F."/>
        </authorList>
    </citation>
    <scope>NUCLEOTIDE SEQUENCE [LARGE SCALE GENOMIC DNA]</scope>
</reference>
<dbReference type="STRING" id="1618578.UV74_C0013G0223"/>
<dbReference type="Gene3D" id="3.40.630.30">
    <property type="match status" value="1"/>
</dbReference>
<dbReference type="InterPro" id="IPR000182">
    <property type="entry name" value="GNAT_dom"/>
</dbReference>
<feature type="domain" description="N-acetyltransferase" evidence="1">
    <location>
        <begin position="3"/>
        <end position="154"/>
    </location>
</feature>
<evidence type="ECO:0000313" key="3">
    <source>
        <dbReference type="Proteomes" id="UP000034090"/>
    </source>
</evidence>
<dbReference type="InterPro" id="IPR016181">
    <property type="entry name" value="Acyl_CoA_acyltransferase"/>
</dbReference>
<dbReference type="Proteomes" id="UP000034090">
    <property type="component" value="Unassembled WGS sequence"/>
</dbReference>
<proteinExistence type="predicted"/>
<dbReference type="EMBL" id="LCFQ01000013">
    <property type="protein sequence ID" value="KKS97101.1"/>
    <property type="molecule type" value="Genomic_DNA"/>
</dbReference>
<evidence type="ECO:0000259" key="1">
    <source>
        <dbReference type="PROSITE" id="PS51186"/>
    </source>
</evidence>
<name>A0A0G1FQ12_9BACT</name>
<dbReference type="Pfam" id="PF13673">
    <property type="entry name" value="Acetyltransf_10"/>
    <property type="match status" value="1"/>
</dbReference>
<dbReference type="CDD" id="cd04301">
    <property type="entry name" value="NAT_SF"/>
    <property type="match status" value="1"/>
</dbReference>
<evidence type="ECO:0000313" key="2">
    <source>
        <dbReference type="EMBL" id="KKS97101.1"/>
    </source>
</evidence>